<keyword evidence="8" id="KW-1185">Reference proteome</keyword>
<gene>
    <name evidence="7" type="ORF">PG996_002962</name>
</gene>
<evidence type="ECO:0000256" key="3">
    <source>
        <dbReference type="ARBA" id="ARBA00023163"/>
    </source>
</evidence>
<dbReference type="PROSITE" id="PS50048">
    <property type="entry name" value="ZN2_CY6_FUNGAL_2"/>
    <property type="match status" value="1"/>
</dbReference>
<dbReference type="PANTHER" id="PTHR47424">
    <property type="entry name" value="REGULATORY PROTEIN GAL4"/>
    <property type="match status" value="1"/>
</dbReference>
<dbReference type="SUPFAM" id="SSF57701">
    <property type="entry name" value="Zn2/Cys6 DNA-binding domain"/>
    <property type="match status" value="1"/>
</dbReference>
<keyword evidence="1" id="KW-0479">Metal-binding</keyword>
<evidence type="ECO:0000256" key="4">
    <source>
        <dbReference type="ARBA" id="ARBA00023242"/>
    </source>
</evidence>
<feature type="compositionally biased region" description="Polar residues" evidence="5">
    <location>
        <begin position="128"/>
        <end position="137"/>
    </location>
</feature>
<accession>A0ABR1WL06</accession>
<dbReference type="PANTHER" id="PTHR47424:SF6">
    <property type="entry name" value="PROLINE UTILIZATION TRANS-ACTIVATOR"/>
    <property type="match status" value="1"/>
</dbReference>
<feature type="region of interest" description="Disordered" evidence="5">
    <location>
        <begin position="113"/>
        <end position="153"/>
    </location>
</feature>
<keyword evidence="3" id="KW-0804">Transcription</keyword>
<evidence type="ECO:0000256" key="5">
    <source>
        <dbReference type="SAM" id="MobiDB-lite"/>
    </source>
</evidence>
<evidence type="ECO:0000313" key="7">
    <source>
        <dbReference type="EMBL" id="KAK8084181.1"/>
    </source>
</evidence>
<keyword evidence="2" id="KW-0805">Transcription regulation</keyword>
<evidence type="ECO:0000256" key="2">
    <source>
        <dbReference type="ARBA" id="ARBA00023015"/>
    </source>
</evidence>
<name>A0ABR1WL06_9PEZI</name>
<dbReference type="Pfam" id="PF00172">
    <property type="entry name" value="Zn_clus"/>
    <property type="match status" value="1"/>
</dbReference>
<dbReference type="CDD" id="cd12148">
    <property type="entry name" value="fungal_TF_MHR"/>
    <property type="match status" value="1"/>
</dbReference>
<dbReference type="SMART" id="SM00066">
    <property type="entry name" value="GAL4"/>
    <property type="match status" value="1"/>
</dbReference>
<dbReference type="SMART" id="SM00906">
    <property type="entry name" value="Fungal_trans"/>
    <property type="match status" value="1"/>
</dbReference>
<protein>
    <submittedName>
        <fullName evidence="7">Fungal-specific transcription factor domain-containing protein</fullName>
    </submittedName>
</protein>
<feature type="compositionally biased region" description="Low complexity" evidence="5">
    <location>
        <begin position="139"/>
        <end position="153"/>
    </location>
</feature>
<dbReference type="Proteomes" id="UP001446871">
    <property type="component" value="Unassembled WGS sequence"/>
</dbReference>
<comment type="caution">
    <text evidence="7">The sequence shown here is derived from an EMBL/GenBank/DDBJ whole genome shotgun (WGS) entry which is preliminary data.</text>
</comment>
<proteinExistence type="predicted"/>
<keyword evidence="4" id="KW-0539">Nucleus</keyword>
<dbReference type="CDD" id="cd00067">
    <property type="entry name" value="GAL4"/>
    <property type="match status" value="1"/>
</dbReference>
<dbReference type="Pfam" id="PF04082">
    <property type="entry name" value="Fungal_trans"/>
    <property type="match status" value="1"/>
</dbReference>
<dbReference type="EMBL" id="JAQQWM010000001">
    <property type="protein sequence ID" value="KAK8084181.1"/>
    <property type="molecule type" value="Genomic_DNA"/>
</dbReference>
<evidence type="ECO:0000256" key="1">
    <source>
        <dbReference type="ARBA" id="ARBA00022723"/>
    </source>
</evidence>
<evidence type="ECO:0000259" key="6">
    <source>
        <dbReference type="PROSITE" id="PS50048"/>
    </source>
</evidence>
<dbReference type="InterPro" id="IPR051127">
    <property type="entry name" value="Fungal_SecMet_Regulators"/>
</dbReference>
<dbReference type="InterPro" id="IPR007219">
    <property type="entry name" value="XnlR_reg_dom"/>
</dbReference>
<dbReference type="InterPro" id="IPR001138">
    <property type="entry name" value="Zn2Cys6_DnaBD"/>
</dbReference>
<feature type="region of interest" description="Disordered" evidence="5">
    <location>
        <begin position="1"/>
        <end position="24"/>
    </location>
</feature>
<feature type="domain" description="Zn(2)-C6 fungal-type" evidence="6">
    <location>
        <begin position="32"/>
        <end position="61"/>
    </location>
</feature>
<evidence type="ECO:0000313" key="8">
    <source>
        <dbReference type="Proteomes" id="UP001446871"/>
    </source>
</evidence>
<dbReference type="PROSITE" id="PS00463">
    <property type="entry name" value="ZN2_CY6_FUNGAL_1"/>
    <property type="match status" value="1"/>
</dbReference>
<sequence length="767" mass="84820">MVDRTAGAARISKSRRSGNPVGPLERQRAVRACAECRRLKEKCEDGMPCRRCRDLRRHCEYSTTAAPDRASAAQADWLRTLVERSRYMEAILRHHLPSLSLQTESLKRAAENLVPSGSGLASPEDPGQQLSGQTPRQTPVAAENDDAAAPAAESPLDEVCTIDVINDDVAHYSGELSHWNFSMRIKRNIDTLMATSQVPQLDRQEKIPEFIRVPEPVSDTTLMTDLLKILPPRPVASFLAHVFFTHATSFYFFLDQKWVISTLDSLYQNSPSRHDSKNVVPACAVTMVLAVGAQYAHLESPGRADLANTGYWELEIGSTFYRHVARLLAEMIHSGSIISVQVCLLLGLYCLPLDASGLGYIYLNLAMKLAIQNGMHRRPVSAVPDALKEETRCRLWWTVYCLERKIGMFHGRPSAISRSNFDANMPTDSPEFSSLSGSAHISTFLDAIQLTKYAETLQRDLLRLRGSQRSDAGNVIANLQQTKVDCGQWWASRRPTETSRVALHARLEHCLLEMFVGRPFILTEKTSRVSHHGEVDSAVTQDRRSLPWSSLIQDCLSAATEAIDICHTMRTGPMGLTRSSYVEYSSCRAAMLVLLAYSIRDRTKVHGAVLQRGLDAIRDMAYAGGDSAKSEVQLIETLEAALQHMNAFTSPAQGQYNTPRTPQTVPEEGYEGFMSWYMNRAAPISTTSTNHQAVVTITDHPPAGSTSAAQEDLPPTLVGDGDDMFFGQAFSYPDQVSAFFGTSYGEDGIPERGLMDSLGLMSDLPQS</sequence>
<reference evidence="7 8" key="1">
    <citation type="submission" date="2023-01" db="EMBL/GenBank/DDBJ databases">
        <title>Analysis of 21 Apiospora genomes using comparative genomics revels a genus with tremendous synthesis potential of carbohydrate active enzymes and secondary metabolites.</title>
        <authorList>
            <person name="Sorensen T."/>
        </authorList>
    </citation>
    <scope>NUCLEOTIDE SEQUENCE [LARGE SCALE GENOMIC DNA]</scope>
    <source>
        <strain evidence="7 8">CBS 83171</strain>
    </source>
</reference>
<dbReference type="Gene3D" id="4.10.240.10">
    <property type="entry name" value="Zn(2)-C6 fungal-type DNA-binding domain"/>
    <property type="match status" value="1"/>
</dbReference>
<dbReference type="InterPro" id="IPR036864">
    <property type="entry name" value="Zn2-C6_fun-type_DNA-bd_sf"/>
</dbReference>
<organism evidence="7 8">
    <name type="scientific">Apiospora saccharicola</name>
    <dbReference type="NCBI Taxonomy" id="335842"/>
    <lineage>
        <taxon>Eukaryota</taxon>
        <taxon>Fungi</taxon>
        <taxon>Dikarya</taxon>
        <taxon>Ascomycota</taxon>
        <taxon>Pezizomycotina</taxon>
        <taxon>Sordariomycetes</taxon>
        <taxon>Xylariomycetidae</taxon>
        <taxon>Amphisphaeriales</taxon>
        <taxon>Apiosporaceae</taxon>
        <taxon>Apiospora</taxon>
    </lineage>
</organism>